<feature type="transmembrane region" description="Helical" evidence="1">
    <location>
        <begin position="38"/>
        <end position="58"/>
    </location>
</feature>
<accession>A0A316EAQ9</accession>
<feature type="transmembrane region" description="Helical" evidence="1">
    <location>
        <begin position="102"/>
        <end position="119"/>
    </location>
</feature>
<dbReference type="RefSeq" id="WP_109603244.1">
    <property type="nucleotide sequence ID" value="NZ_BONA01000119.1"/>
</dbReference>
<feature type="transmembrane region" description="Helical" evidence="1">
    <location>
        <begin position="156"/>
        <end position="174"/>
    </location>
</feature>
<dbReference type="Proteomes" id="UP000245697">
    <property type="component" value="Unassembled WGS sequence"/>
</dbReference>
<keyword evidence="3" id="KW-1185">Reference proteome</keyword>
<keyword evidence="1" id="KW-0472">Membrane</keyword>
<sequence length="175" mass="18421">MLTEAVRDIPATAAIFGFFASVWLGWAQESPPATWRPWLLTGSVTALLTMLAGALLTWRDWDATTAFDEDTSKWFGIVVGLEVILAGAGAVVLRFRGRRDMVPVWIALVVGLHLFPVAALLDFPLIYLVGALVTIAALAAVPVARSRSLPVSAVNGLGAGGVLLTAALVCLLAAL</sequence>
<name>A0A316EAQ9_9ACTN</name>
<keyword evidence="1" id="KW-0812">Transmembrane</keyword>
<organism evidence="2 3">
    <name type="scientific">Actinoplanes xinjiangensis</name>
    <dbReference type="NCBI Taxonomy" id="512350"/>
    <lineage>
        <taxon>Bacteria</taxon>
        <taxon>Bacillati</taxon>
        <taxon>Actinomycetota</taxon>
        <taxon>Actinomycetes</taxon>
        <taxon>Micromonosporales</taxon>
        <taxon>Micromonosporaceae</taxon>
        <taxon>Actinoplanes</taxon>
    </lineage>
</organism>
<feature type="transmembrane region" description="Helical" evidence="1">
    <location>
        <begin position="6"/>
        <end position="26"/>
    </location>
</feature>
<feature type="transmembrane region" description="Helical" evidence="1">
    <location>
        <begin position="74"/>
        <end position="95"/>
    </location>
</feature>
<evidence type="ECO:0000256" key="1">
    <source>
        <dbReference type="SAM" id="Phobius"/>
    </source>
</evidence>
<evidence type="ECO:0000313" key="2">
    <source>
        <dbReference type="EMBL" id="PWK27502.1"/>
    </source>
</evidence>
<reference evidence="2 3" key="1">
    <citation type="submission" date="2018-05" db="EMBL/GenBank/DDBJ databases">
        <title>Genomic Encyclopedia of Archaeal and Bacterial Type Strains, Phase II (KMG-II): from individual species to whole genera.</title>
        <authorList>
            <person name="Goeker M."/>
        </authorList>
    </citation>
    <scope>NUCLEOTIDE SEQUENCE [LARGE SCALE GENOMIC DNA]</scope>
    <source>
        <strain evidence="2 3">DSM 45184</strain>
    </source>
</reference>
<dbReference type="EMBL" id="QGGR01000054">
    <property type="protein sequence ID" value="PWK27502.1"/>
    <property type="molecule type" value="Genomic_DNA"/>
</dbReference>
<evidence type="ECO:0000313" key="3">
    <source>
        <dbReference type="Proteomes" id="UP000245697"/>
    </source>
</evidence>
<gene>
    <name evidence="2" type="ORF">BC793_15420</name>
</gene>
<comment type="caution">
    <text evidence="2">The sequence shown here is derived from an EMBL/GenBank/DDBJ whole genome shotgun (WGS) entry which is preliminary data.</text>
</comment>
<protein>
    <submittedName>
        <fullName evidence="2">Uncharacterized protein</fullName>
    </submittedName>
</protein>
<dbReference type="OrthoDB" id="3697173at2"/>
<keyword evidence="1" id="KW-1133">Transmembrane helix</keyword>
<feature type="transmembrane region" description="Helical" evidence="1">
    <location>
        <begin position="125"/>
        <end position="144"/>
    </location>
</feature>
<proteinExistence type="predicted"/>
<dbReference type="AlphaFoldDB" id="A0A316EAQ9"/>